<dbReference type="eggNOG" id="KOG0197">
    <property type="taxonomic scope" value="Eukaryota"/>
</dbReference>
<dbReference type="EMBL" id="AMQM01004311">
    <property type="status" value="NOT_ANNOTATED_CDS"/>
    <property type="molecule type" value="Genomic_DNA"/>
</dbReference>
<dbReference type="InParanoid" id="T1F5R4"/>
<dbReference type="InterPro" id="IPR001245">
    <property type="entry name" value="Ser-Thr/Tyr_kinase_cat_dom"/>
</dbReference>
<evidence type="ECO:0000313" key="7">
    <source>
        <dbReference type="Proteomes" id="UP000015101"/>
    </source>
</evidence>
<dbReference type="RefSeq" id="XP_009017576.1">
    <property type="nucleotide sequence ID" value="XM_009019328.1"/>
</dbReference>
<keyword evidence="1 3" id="KW-0547">Nucleotide-binding</keyword>
<dbReference type="EnsemblMetazoa" id="HelroT172663">
    <property type="protein sequence ID" value="HelroP172663"/>
    <property type="gene ID" value="HelroG172663"/>
</dbReference>
<evidence type="ECO:0000313" key="6">
    <source>
        <dbReference type="EnsemblMetazoa" id="HelroP172663"/>
    </source>
</evidence>
<reference evidence="7" key="1">
    <citation type="submission" date="2012-12" db="EMBL/GenBank/DDBJ databases">
        <authorList>
            <person name="Hellsten U."/>
            <person name="Grimwood J."/>
            <person name="Chapman J.A."/>
            <person name="Shapiro H."/>
            <person name="Aerts A."/>
            <person name="Otillar R.P."/>
            <person name="Terry A.Y."/>
            <person name="Boore J.L."/>
            <person name="Simakov O."/>
            <person name="Marletaz F."/>
            <person name="Cho S.-J."/>
            <person name="Edsinger-Gonzales E."/>
            <person name="Havlak P."/>
            <person name="Kuo D.-H."/>
            <person name="Larsson T."/>
            <person name="Lv J."/>
            <person name="Arendt D."/>
            <person name="Savage R."/>
            <person name="Osoegawa K."/>
            <person name="de Jong P."/>
            <person name="Lindberg D.R."/>
            <person name="Seaver E.C."/>
            <person name="Weisblat D.A."/>
            <person name="Putnam N.H."/>
            <person name="Grigoriev I.V."/>
            <person name="Rokhsar D.S."/>
        </authorList>
    </citation>
    <scope>NUCLEOTIDE SEQUENCE</scope>
</reference>
<evidence type="ECO:0000259" key="4">
    <source>
        <dbReference type="PROSITE" id="PS50011"/>
    </source>
</evidence>
<dbReference type="Gene3D" id="3.30.505.10">
    <property type="entry name" value="SH2 domain"/>
    <property type="match status" value="1"/>
</dbReference>
<dbReference type="GO" id="GO:0005524">
    <property type="term" value="F:ATP binding"/>
    <property type="evidence" value="ECO:0007669"/>
    <property type="project" value="UniProtKB-UniRule"/>
</dbReference>
<name>T1F5R4_HELRO</name>
<protein>
    <recommendedName>
        <fullName evidence="4">Protein kinase domain-containing protein</fullName>
    </recommendedName>
</protein>
<keyword evidence="7" id="KW-1185">Reference proteome</keyword>
<dbReference type="OrthoDB" id="4062651at2759"/>
<reference evidence="6" key="3">
    <citation type="submission" date="2015-06" db="UniProtKB">
        <authorList>
            <consortium name="EnsemblMetazoa"/>
        </authorList>
    </citation>
    <scope>IDENTIFICATION</scope>
</reference>
<dbReference type="SUPFAM" id="SSF56112">
    <property type="entry name" value="Protein kinase-like (PK-like)"/>
    <property type="match status" value="1"/>
</dbReference>
<dbReference type="KEGG" id="hro:HELRODRAFT_172663"/>
<accession>T1F5R4</accession>
<organism evidence="6 7">
    <name type="scientific">Helobdella robusta</name>
    <name type="common">Californian leech</name>
    <dbReference type="NCBI Taxonomy" id="6412"/>
    <lineage>
        <taxon>Eukaryota</taxon>
        <taxon>Metazoa</taxon>
        <taxon>Spiralia</taxon>
        <taxon>Lophotrochozoa</taxon>
        <taxon>Annelida</taxon>
        <taxon>Clitellata</taxon>
        <taxon>Hirudinea</taxon>
        <taxon>Rhynchobdellida</taxon>
        <taxon>Glossiphoniidae</taxon>
        <taxon>Helobdella</taxon>
    </lineage>
</organism>
<dbReference type="Pfam" id="PF07714">
    <property type="entry name" value="PK_Tyr_Ser-Thr"/>
    <property type="match status" value="1"/>
</dbReference>
<keyword evidence="2 3" id="KW-0067">ATP-binding</keyword>
<feature type="domain" description="Protein kinase" evidence="4">
    <location>
        <begin position="74"/>
        <end position="220"/>
    </location>
</feature>
<dbReference type="CTD" id="20204163"/>
<feature type="binding site" evidence="3">
    <location>
        <position position="101"/>
    </location>
    <ligand>
        <name>ATP</name>
        <dbReference type="ChEBI" id="CHEBI:30616"/>
    </ligand>
</feature>
<evidence type="ECO:0000256" key="1">
    <source>
        <dbReference type="ARBA" id="ARBA00022741"/>
    </source>
</evidence>
<dbReference type="Proteomes" id="UP000015101">
    <property type="component" value="Unassembled WGS sequence"/>
</dbReference>
<dbReference type="InterPro" id="IPR000719">
    <property type="entry name" value="Prot_kinase_dom"/>
</dbReference>
<dbReference type="Gene3D" id="3.30.200.20">
    <property type="entry name" value="Phosphorylase Kinase, domain 1"/>
    <property type="match status" value="1"/>
</dbReference>
<sequence>MILIVEHYHIDNKDGKLTIDEEAHFDDLTALIMHYQRDSDGLVCQLGRALPRTQHQSTEEFFTRSLWNFNLSDITLGEQIGKGEYGEVYRGTLNGEDVAIKVIKGTMVHTFLQEASVMTTLKHKNLVHLKGVVMGTPTYIMMELLLKGSLVDYLRTRGRSVISPADQIKFSSRNKIVIIYNCIIIIYNIMHENNQKRKKWDTDLSNQIKASQQHEMRNYC</sequence>
<dbReference type="HOGENOM" id="CLU_1257280_0_0_1"/>
<dbReference type="PANTHER" id="PTHR24418">
    <property type="entry name" value="TYROSINE-PROTEIN KINASE"/>
    <property type="match status" value="1"/>
</dbReference>
<dbReference type="PROSITE" id="PS50011">
    <property type="entry name" value="PROTEIN_KINASE_DOM"/>
    <property type="match status" value="1"/>
</dbReference>
<dbReference type="GO" id="GO:0004715">
    <property type="term" value="F:non-membrane spanning protein tyrosine kinase activity"/>
    <property type="evidence" value="ECO:0000318"/>
    <property type="project" value="GO_Central"/>
</dbReference>
<dbReference type="InterPro" id="IPR011009">
    <property type="entry name" value="Kinase-like_dom_sf"/>
</dbReference>
<dbReference type="AlphaFoldDB" id="T1F5R4"/>
<gene>
    <name evidence="6" type="primary">20204163</name>
    <name evidence="5" type="ORF">HELRODRAFT_172663</name>
</gene>
<evidence type="ECO:0000256" key="3">
    <source>
        <dbReference type="PROSITE-ProRule" id="PRU10141"/>
    </source>
</evidence>
<dbReference type="GeneID" id="20204163"/>
<dbReference type="PROSITE" id="PS00107">
    <property type="entry name" value="PROTEIN_KINASE_ATP"/>
    <property type="match status" value="1"/>
</dbReference>
<dbReference type="GO" id="GO:0005886">
    <property type="term" value="C:plasma membrane"/>
    <property type="evidence" value="ECO:0000318"/>
    <property type="project" value="GO_Central"/>
</dbReference>
<dbReference type="STRING" id="6412.T1F5R4"/>
<evidence type="ECO:0000313" key="5">
    <source>
        <dbReference type="EMBL" id="ESO04307.1"/>
    </source>
</evidence>
<dbReference type="InterPro" id="IPR050198">
    <property type="entry name" value="Non-receptor_tyrosine_kinases"/>
</dbReference>
<dbReference type="EMBL" id="KB096502">
    <property type="protein sequence ID" value="ESO04307.1"/>
    <property type="molecule type" value="Genomic_DNA"/>
</dbReference>
<dbReference type="InterPro" id="IPR017441">
    <property type="entry name" value="Protein_kinase_ATP_BS"/>
</dbReference>
<dbReference type="SUPFAM" id="SSF55550">
    <property type="entry name" value="SH2 domain"/>
    <property type="match status" value="1"/>
</dbReference>
<dbReference type="InterPro" id="IPR036860">
    <property type="entry name" value="SH2_dom_sf"/>
</dbReference>
<evidence type="ECO:0000256" key="2">
    <source>
        <dbReference type="ARBA" id="ARBA00022840"/>
    </source>
</evidence>
<proteinExistence type="predicted"/>
<reference evidence="5 7" key="2">
    <citation type="journal article" date="2013" name="Nature">
        <title>Insights into bilaterian evolution from three spiralian genomes.</title>
        <authorList>
            <person name="Simakov O."/>
            <person name="Marletaz F."/>
            <person name="Cho S.J."/>
            <person name="Edsinger-Gonzales E."/>
            <person name="Havlak P."/>
            <person name="Hellsten U."/>
            <person name="Kuo D.H."/>
            <person name="Larsson T."/>
            <person name="Lv J."/>
            <person name="Arendt D."/>
            <person name="Savage R."/>
            <person name="Osoegawa K."/>
            <person name="de Jong P."/>
            <person name="Grimwood J."/>
            <person name="Chapman J.A."/>
            <person name="Shapiro H."/>
            <person name="Aerts A."/>
            <person name="Otillar R.P."/>
            <person name="Terry A.Y."/>
            <person name="Boore J.L."/>
            <person name="Grigoriev I.V."/>
            <person name="Lindberg D.R."/>
            <person name="Seaver E.C."/>
            <person name="Weisblat D.A."/>
            <person name="Putnam N.H."/>
            <person name="Rokhsar D.S."/>
        </authorList>
    </citation>
    <scope>NUCLEOTIDE SEQUENCE</scope>
</reference>